<evidence type="ECO:0000256" key="1">
    <source>
        <dbReference type="SAM" id="MobiDB-lite"/>
    </source>
</evidence>
<dbReference type="OrthoDB" id="67155at2759"/>
<evidence type="ECO:0000313" key="4">
    <source>
        <dbReference type="Proteomes" id="UP000241890"/>
    </source>
</evidence>
<dbReference type="InterPro" id="IPR006816">
    <property type="entry name" value="ELMO_dom"/>
</dbReference>
<evidence type="ECO:0000313" key="3">
    <source>
        <dbReference type="EMBL" id="GBG34356.1"/>
    </source>
</evidence>
<gene>
    <name evidence="3" type="ORF">FCC1311_105792</name>
</gene>
<dbReference type="Pfam" id="PF04727">
    <property type="entry name" value="ELMO_CED12"/>
    <property type="match status" value="1"/>
</dbReference>
<dbReference type="AlphaFoldDB" id="A0A2R5GU11"/>
<dbReference type="InterPro" id="IPR050868">
    <property type="entry name" value="ELMO_domain-containing"/>
</dbReference>
<proteinExistence type="predicted"/>
<organism evidence="3 4">
    <name type="scientific">Hondaea fermentalgiana</name>
    <dbReference type="NCBI Taxonomy" id="2315210"/>
    <lineage>
        <taxon>Eukaryota</taxon>
        <taxon>Sar</taxon>
        <taxon>Stramenopiles</taxon>
        <taxon>Bigyra</taxon>
        <taxon>Labyrinthulomycetes</taxon>
        <taxon>Thraustochytrida</taxon>
        <taxon>Thraustochytriidae</taxon>
        <taxon>Hondaea</taxon>
    </lineage>
</organism>
<feature type="domain" description="ELMO" evidence="2">
    <location>
        <begin position="133"/>
        <end position="354"/>
    </location>
</feature>
<name>A0A2R5GU11_9STRA</name>
<comment type="caution">
    <text evidence="3">The sequence shown here is derived from an EMBL/GenBank/DDBJ whole genome shotgun (WGS) entry which is preliminary data.</text>
</comment>
<sequence length="383" mass="42372">MEREALLRDRRGSQEDAYAPYGDDIDEEEEEDLYYGTGVTSAAASPSVDDVRERSLQRAWRRQQKAKGYENKQQTDGVCQPCMERVCPLRYLLDVPEPTWRMVIGAGESDLEKKTLAPIALASLQSFDGTRRDDMALLQELWKLTVPSSSPISFKRKSEGWKEIGFQSEDPISDLRGCGMLGLRVAVAVARDAPEVVKGIQDAHLLFGAICINMTAVVLYHLRILHITAFDSEKRALMDPSSFPVAGIDLSQQELQINRAVQFDAMKGFIGIIDSSRGQQSVSSRSSRSSRSSVATTGPAIDESGIRTFTSVCTAGMTLVLRTWRELLVVNPNATMLNFGTALYSARVNLVHMLACKPRSLKILQAWATDARSLLIEPSRGIP</sequence>
<keyword evidence="4" id="KW-1185">Reference proteome</keyword>
<dbReference type="PANTHER" id="PTHR12771">
    <property type="entry name" value="ENGULFMENT AND CELL MOTILITY"/>
    <property type="match status" value="1"/>
</dbReference>
<reference evidence="3 4" key="1">
    <citation type="submission" date="2017-12" db="EMBL/GenBank/DDBJ databases">
        <title>Sequencing, de novo assembly and annotation of complete genome of a new Thraustochytrid species, strain FCC1311.</title>
        <authorList>
            <person name="Sedici K."/>
            <person name="Godart F."/>
            <person name="Aiese Cigliano R."/>
            <person name="Sanseverino W."/>
            <person name="Barakat M."/>
            <person name="Ortet P."/>
            <person name="Marechal E."/>
            <person name="Cagnac O."/>
            <person name="Amato A."/>
        </authorList>
    </citation>
    <scope>NUCLEOTIDE SEQUENCE [LARGE SCALE GENOMIC DNA]</scope>
</reference>
<feature type="region of interest" description="Disordered" evidence="1">
    <location>
        <begin position="1"/>
        <end position="28"/>
    </location>
</feature>
<dbReference type="Proteomes" id="UP000241890">
    <property type="component" value="Unassembled WGS sequence"/>
</dbReference>
<feature type="compositionally biased region" description="Basic and acidic residues" evidence="1">
    <location>
        <begin position="1"/>
        <end position="14"/>
    </location>
</feature>
<accession>A0A2R5GU11</accession>
<dbReference type="PROSITE" id="PS51335">
    <property type="entry name" value="ELMO"/>
    <property type="match status" value="1"/>
</dbReference>
<protein>
    <submittedName>
        <fullName evidence="3">ELMO domain-containing protein 1</fullName>
    </submittedName>
</protein>
<dbReference type="EMBL" id="BEYU01000189">
    <property type="protein sequence ID" value="GBG34356.1"/>
    <property type="molecule type" value="Genomic_DNA"/>
</dbReference>
<dbReference type="InParanoid" id="A0A2R5GU11"/>
<evidence type="ECO:0000259" key="2">
    <source>
        <dbReference type="PROSITE" id="PS51335"/>
    </source>
</evidence>